<evidence type="ECO:0000256" key="1">
    <source>
        <dbReference type="SAM" id="MobiDB-lite"/>
    </source>
</evidence>
<evidence type="ECO:0000313" key="2">
    <source>
        <dbReference type="EMBL" id="KAA1125054.1"/>
    </source>
</evidence>
<feature type="compositionally biased region" description="Low complexity" evidence="1">
    <location>
        <begin position="56"/>
        <end position="73"/>
    </location>
</feature>
<feature type="region of interest" description="Disordered" evidence="1">
    <location>
        <begin position="13"/>
        <end position="75"/>
    </location>
</feature>
<name>A0A5B0RK36_PUCGR</name>
<evidence type="ECO:0000313" key="3">
    <source>
        <dbReference type="Proteomes" id="UP000325313"/>
    </source>
</evidence>
<sequence>MYLADWKDFLPAGEVHVPRRPEGNPPGPRGCTTSPAFPPGSEVVQPRRPGGGNAGRRGCTTSSTNPPGTSSTGRKPFQSARYMYLAGQKDFLPVGEVHVPRRLEGNPSSRPSPLSGLGYPWGYLDIRWDFREKGASAPKSAPASGYPPAGIRQRIADIRNGLSPPISSTRTQIGELDWPRKDSMEVSRGGGVDSIPRLIVADLGVVCTWVPNGSDKTTCSDCSSDAAFVQIPDEAI</sequence>
<gene>
    <name evidence="2" type="ORF">PGTUg99_000966</name>
</gene>
<organism evidence="2 3">
    <name type="scientific">Puccinia graminis f. sp. tritici</name>
    <dbReference type="NCBI Taxonomy" id="56615"/>
    <lineage>
        <taxon>Eukaryota</taxon>
        <taxon>Fungi</taxon>
        <taxon>Dikarya</taxon>
        <taxon>Basidiomycota</taxon>
        <taxon>Pucciniomycotina</taxon>
        <taxon>Pucciniomycetes</taxon>
        <taxon>Pucciniales</taxon>
        <taxon>Pucciniaceae</taxon>
        <taxon>Puccinia</taxon>
    </lineage>
</organism>
<dbReference type="EMBL" id="VDEP01000186">
    <property type="protein sequence ID" value="KAA1125054.1"/>
    <property type="molecule type" value="Genomic_DNA"/>
</dbReference>
<dbReference type="AlphaFoldDB" id="A0A5B0RK36"/>
<proteinExistence type="predicted"/>
<comment type="caution">
    <text evidence="2">The sequence shown here is derived from an EMBL/GenBank/DDBJ whole genome shotgun (WGS) entry which is preliminary data.</text>
</comment>
<accession>A0A5B0RK36</accession>
<dbReference type="Proteomes" id="UP000325313">
    <property type="component" value="Unassembled WGS sequence"/>
</dbReference>
<protein>
    <submittedName>
        <fullName evidence="2">Uncharacterized protein</fullName>
    </submittedName>
</protein>
<reference evidence="2 3" key="1">
    <citation type="submission" date="2019-05" db="EMBL/GenBank/DDBJ databases">
        <title>Emergence of the Ug99 lineage of the wheat stem rust pathogen through somatic hybridization.</title>
        <authorList>
            <person name="Li F."/>
            <person name="Upadhyaya N.M."/>
            <person name="Sperschneider J."/>
            <person name="Matny O."/>
            <person name="Nguyen-Phuc H."/>
            <person name="Mago R."/>
            <person name="Raley C."/>
            <person name="Miller M.E."/>
            <person name="Silverstein K.A.T."/>
            <person name="Henningsen E."/>
            <person name="Hirsch C.D."/>
            <person name="Visser B."/>
            <person name="Pretorius Z.A."/>
            <person name="Steffenson B.J."/>
            <person name="Schwessinger B."/>
            <person name="Dodds P.N."/>
            <person name="Figueroa M."/>
        </authorList>
    </citation>
    <scope>NUCLEOTIDE SEQUENCE [LARGE SCALE GENOMIC DNA]</scope>
    <source>
        <strain evidence="2 3">Ug99</strain>
    </source>
</reference>